<dbReference type="EMBL" id="LTAI01000385">
    <property type="protein sequence ID" value="ORD98912.1"/>
    <property type="molecule type" value="Genomic_DNA"/>
</dbReference>
<keyword evidence="2 5" id="KW-0238">DNA-binding</keyword>
<dbReference type="InterPro" id="IPR050877">
    <property type="entry name" value="EMX-VAX-Noto_Homeobox_TFs"/>
</dbReference>
<feature type="domain" description="Homeobox" evidence="7">
    <location>
        <begin position="26"/>
        <end position="86"/>
    </location>
</feature>
<dbReference type="InterPro" id="IPR001356">
    <property type="entry name" value="HD"/>
</dbReference>
<dbReference type="VEuPathDB" id="MicrosporidiaDB:HERIO_102"/>
<dbReference type="SMR" id="A0A1X0QE78"/>
<comment type="subcellular location">
    <subcellularLocation>
        <location evidence="1 5 6">Nucleus</location>
    </subcellularLocation>
</comment>
<evidence type="ECO:0000256" key="2">
    <source>
        <dbReference type="ARBA" id="ARBA00023125"/>
    </source>
</evidence>
<evidence type="ECO:0000256" key="6">
    <source>
        <dbReference type="RuleBase" id="RU000682"/>
    </source>
</evidence>
<dbReference type="PROSITE" id="PS50071">
    <property type="entry name" value="HOMEOBOX_2"/>
    <property type="match status" value="1"/>
</dbReference>
<dbReference type="PANTHER" id="PTHR24339:SF28">
    <property type="entry name" value="E5-RELATED"/>
    <property type="match status" value="1"/>
</dbReference>
<dbReference type="GO" id="GO:0000981">
    <property type="term" value="F:DNA-binding transcription factor activity, RNA polymerase II-specific"/>
    <property type="evidence" value="ECO:0007669"/>
    <property type="project" value="TreeGrafter"/>
</dbReference>
<evidence type="ECO:0000313" key="11">
    <source>
        <dbReference type="Proteomes" id="UP000192501"/>
    </source>
</evidence>
<keyword evidence="4 5" id="KW-0539">Nucleus</keyword>
<name>A0A1X0QE78_9MICR</name>
<dbReference type="GO" id="GO:0005634">
    <property type="term" value="C:nucleus"/>
    <property type="evidence" value="ECO:0007669"/>
    <property type="project" value="UniProtKB-SubCell"/>
</dbReference>
<dbReference type="AlphaFoldDB" id="A0A1X0QE78"/>
<comment type="caution">
    <text evidence="8">The sequence shown here is derived from an EMBL/GenBank/DDBJ whole genome shotgun (WGS) entry which is preliminary data.</text>
</comment>
<evidence type="ECO:0000313" key="8">
    <source>
        <dbReference type="EMBL" id="ORD98088.1"/>
    </source>
</evidence>
<accession>A0A1X0QE78</accession>
<keyword evidence="3 5" id="KW-0371">Homeobox</keyword>
<dbReference type="EMBL" id="LVKB01000002">
    <property type="protein sequence ID" value="ORD98088.1"/>
    <property type="molecule type" value="Genomic_DNA"/>
</dbReference>
<feature type="DNA-binding region" description="Homeobox" evidence="5">
    <location>
        <begin position="28"/>
        <end position="87"/>
    </location>
</feature>
<reference evidence="10 11" key="1">
    <citation type="journal article" date="2017" name="Environ. Microbiol.">
        <title>Decay of the glycolytic pathway and adaptation to intranuclear parasitism within Enterocytozoonidae microsporidia.</title>
        <authorList>
            <person name="Wiredu Boakye D."/>
            <person name="Jaroenlak P."/>
            <person name="Prachumwat A."/>
            <person name="Williams T.A."/>
            <person name="Bateman K.S."/>
            <person name="Itsathitphaisarn O."/>
            <person name="Sritunyalucksana K."/>
            <person name="Paszkiewicz K.H."/>
            <person name="Moore K.A."/>
            <person name="Stentiford G.D."/>
            <person name="Williams B.A."/>
        </authorList>
    </citation>
    <scope>NUCLEOTIDE SEQUENCE [LARGE SCALE GENOMIC DNA]</scope>
    <source>
        <strain evidence="9">Canceri</strain>
        <strain evidence="11">canceri</strain>
        <strain evidence="8 10">GB1</strain>
    </source>
</reference>
<evidence type="ECO:0000256" key="3">
    <source>
        <dbReference type="ARBA" id="ARBA00023155"/>
    </source>
</evidence>
<evidence type="ECO:0000259" key="7">
    <source>
        <dbReference type="PROSITE" id="PS50071"/>
    </source>
</evidence>
<dbReference type="Proteomes" id="UP000192356">
    <property type="component" value="Unassembled WGS sequence"/>
</dbReference>
<gene>
    <name evidence="8" type="primary">HD5</name>
    <name evidence="9" type="ORF">A0H76_1726</name>
    <name evidence="8" type="ORF">HERIO_102</name>
</gene>
<protein>
    <submittedName>
        <fullName evidence="8">HD5</fullName>
    </submittedName>
</protein>
<dbReference type="CDD" id="cd00086">
    <property type="entry name" value="homeodomain"/>
    <property type="match status" value="1"/>
</dbReference>
<dbReference type="OrthoDB" id="6159439at2759"/>
<dbReference type="GO" id="GO:0000978">
    <property type="term" value="F:RNA polymerase II cis-regulatory region sequence-specific DNA binding"/>
    <property type="evidence" value="ECO:0007669"/>
    <property type="project" value="TreeGrafter"/>
</dbReference>
<evidence type="ECO:0000313" key="9">
    <source>
        <dbReference type="EMBL" id="ORD98912.1"/>
    </source>
</evidence>
<dbReference type="Gene3D" id="1.10.10.60">
    <property type="entry name" value="Homeodomain-like"/>
    <property type="match status" value="1"/>
</dbReference>
<evidence type="ECO:0000256" key="4">
    <source>
        <dbReference type="ARBA" id="ARBA00023242"/>
    </source>
</evidence>
<proteinExistence type="predicted"/>
<evidence type="ECO:0000256" key="5">
    <source>
        <dbReference type="PROSITE-ProRule" id="PRU00108"/>
    </source>
</evidence>
<sequence length="109" mass="13415">MKHNEETTIKIIDCKEEIEKIYQDKGKPKRTRRKLTPLQIDALEEIYLKNNYPKKEDFIAISNMLVIPLKNCKIWFQNRRAKQKNDFYDDYRKQTYNQDSSEMYYQFNH</sequence>
<keyword evidence="10" id="KW-1185">Reference proteome</keyword>
<evidence type="ECO:0000313" key="10">
    <source>
        <dbReference type="Proteomes" id="UP000192356"/>
    </source>
</evidence>
<dbReference type="Proteomes" id="UP000192501">
    <property type="component" value="Unassembled WGS sequence"/>
</dbReference>
<dbReference type="SUPFAM" id="SSF46689">
    <property type="entry name" value="Homeodomain-like"/>
    <property type="match status" value="1"/>
</dbReference>
<dbReference type="PANTHER" id="PTHR24339">
    <property type="entry name" value="HOMEOBOX PROTEIN EMX-RELATED"/>
    <property type="match status" value="1"/>
</dbReference>
<evidence type="ECO:0000256" key="1">
    <source>
        <dbReference type="ARBA" id="ARBA00004123"/>
    </source>
</evidence>
<dbReference type="SMART" id="SM00389">
    <property type="entry name" value="HOX"/>
    <property type="match status" value="1"/>
</dbReference>
<organism evidence="8 10">
    <name type="scientific">Hepatospora eriocheir</name>
    <dbReference type="NCBI Taxonomy" id="1081669"/>
    <lineage>
        <taxon>Eukaryota</taxon>
        <taxon>Fungi</taxon>
        <taxon>Fungi incertae sedis</taxon>
        <taxon>Microsporidia</taxon>
        <taxon>Hepatosporidae</taxon>
        <taxon>Hepatospora</taxon>
    </lineage>
</organism>
<dbReference type="VEuPathDB" id="MicrosporidiaDB:A0H76_1726"/>
<dbReference type="InterPro" id="IPR009057">
    <property type="entry name" value="Homeodomain-like_sf"/>
</dbReference>
<dbReference type="Pfam" id="PF00046">
    <property type="entry name" value="Homeodomain"/>
    <property type="match status" value="1"/>
</dbReference>